<dbReference type="Gene3D" id="3.40.50.12780">
    <property type="entry name" value="N-terminal domain of ligase-like"/>
    <property type="match status" value="1"/>
</dbReference>
<dbReference type="Proteomes" id="UP001500957">
    <property type="component" value="Unassembled WGS sequence"/>
</dbReference>
<dbReference type="EMBL" id="BAAAHE010000007">
    <property type="protein sequence ID" value="GAA0608234.1"/>
    <property type="molecule type" value="Genomic_DNA"/>
</dbReference>
<dbReference type="InterPro" id="IPR025110">
    <property type="entry name" value="AMP-bd_C"/>
</dbReference>
<name>A0ABP3RFC5_9ACTN</name>
<reference evidence="4" key="1">
    <citation type="journal article" date="2019" name="Int. J. Syst. Evol. Microbiol.">
        <title>The Global Catalogue of Microorganisms (GCM) 10K type strain sequencing project: providing services to taxonomists for standard genome sequencing and annotation.</title>
        <authorList>
            <consortium name="The Broad Institute Genomics Platform"/>
            <consortium name="The Broad Institute Genome Sequencing Center for Infectious Disease"/>
            <person name="Wu L."/>
            <person name="Ma J."/>
        </authorList>
    </citation>
    <scope>NUCLEOTIDE SEQUENCE [LARGE SCALE GENOMIC DNA]</scope>
    <source>
        <strain evidence="4">JCM 10671</strain>
    </source>
</reference>
<dbReference type="InterPro" id="IPR042099">
    <property type="entry name" value="ANL_N_sf"/>
</dbReference>
<dbReference type="PANTHER" id="PTHR43201">
    <property type="entry name" value="ACYL-COA SYNTHETASE"/>
    <property type="match status" value="1"/>
</dbReference>
<feature type="domain" description="AMP-binding enzyme C-terminal" evidence="2">
    <location>
        <begin position="415"/>
        <end position="491"/>
    </location>
</feature>
<sequence length="512" mass="56610">MLDVRSAMRRSAQFHADLPAVTSGEDTLTYAQAWDRGLRLANGLLAMGLQPGDRVAVLEDNCLEAADFYLGTAIANLVRVPLYRRNSGEAHRHMLTHTQCRAVVVSPEYAHELHGLAEEIDGLQVIVRDESYEPWLASQSNEDPDPPIALDDVFVIRHSAGTTGRAKGIAYTHRAWTSTTRDWFYMLPPVELGDSCLHVGPISHGSGYLFLPIWLGGGRNVLAPKFEGEGFLDVLRQEKIAYFFAVPTMVADIVSRCGVAPQDLPDLKVVMISAAPISARTALDGHVVFGDRMYQMYGQTEAVPVTFMGPREWFSELPGSDPLRAAGRITPFAELEIRSEDNLPVPIGKEGEIAIRCEGQMTGIWDDEELSARRLKDGWVLTGDIGRLDANGFLYVIDRVDDMIVSGGFNIWPAELEQVIVMMDGVREVVVFGVPHEKWGEAPLAVVVTDGRSALDEETVIAACRDKLGSYKKPHQVVFQTEPLPRSIVGKIQRKVLREPYWAGHERRVAGS</sequence>
<dbReference type="Gene3D" id="3.30.300.30">
    <property type="match status" value="1"/>
</dbReference>
<evidence type="ECO:0000259" key="1">
    <source>
        <dbReference type="Pfam" id="PF00501"/>
    </source>
</evidence>
<dbReference type="InterPro" id="IPR020845">
    <property type="entry name" value="AMP-binding_CS"/>
</dbReference>
<dbReference type="PANTHER" id="PTHR43201:SF32">
    <property type="entry name" value="2-SUCCINYLBENZOATE--COA LIGASE, CHLOROPLASTIC_PEROXISOMAL"/>
    <property type="match status" value="1"/>
</dbReference>
<dbReference type="SUPFAM" id="SSF56801">
    <property type="entry name" value="Acetyl-CoA synthetase-like"/>
    <property type="match status" value="1"/>
</dbReference>
<proteinExistence type="predicted"/>
<dbReference type="InterPro" id="IPR000873">
    <property type="entry name" value="AMP-dep_synth/lig_dom"/>
</dbReference>
<gene>
    <name evidence="3" type="ORF">GCM10009547_07730</name>
</gene>
<evidence type="ECO:0000313" key="3">
    <source>
        <dbReference type="EMBL" id="GAA0608234.1"/>
    </source>
</evidence>
<dbReference type="InterPro" id="IPR045851">
    <property type="entry name" value="AMP-bd_C_sf"/>
</dbReference>
<dbReference type="RefSeq" id="WP_344601794.1">
    <property type="nucleotide sequence ID" value="NZ_BAAAHE010000007.1"/>
</dbReference>
<evidence type="ECO:0000313" key="4">
    <source>
        <dbReference type="Proteomes" id="UP001500957"/>
    </source>
</evidence>
<organism evidence="3 4">
    <name type="scientific">Sporichthya brevicatena</name>
    <dbReference type="NCBI Taxonomy" id="171442"/>
    <lineage>
        <taxon>Bacteria</taxon>
        <taxon>Bacillati</taxon>
        <taxon>Actinomycetota</taxon>
        <taxon>Actinomycetes</taxon>
        <taxon>Sporichthyales</taxon>
        <taxon>Sporichthyaceae</taxon>
        <taxon>Sporichthya</taxon>
    </lineage>
</organism>
<evidence type="ECO:0000259" key="2">
    <source>
        <dbReference type="Pfam" id="PF13193"/>
    </source>
</evidence>
<dbReference type="PROSITE" id="PS00455">
    <property type="entry name" value="AMP_BINDING"/>
    <property type="match status" value="1"/>
</dbReference>
<protein>
    <submittedName>
        <fullName evidence="3">Class I adenylate-forming enzyme family protein</fullName>
    </submittedName>
</protein>
<comment type="caution">
    <text evidence="3">The sequence shown here is derived from an EMBL/GenBank/DDBJ whole genome shotgun (WGS) entry which is preliminary data.</text>
</comment>
<keyword evidence="4" id="KW-1185">Reference proteome</keyword>
<dbReference type="Pfam" id="PF13193">
    <property type="entry name" value="AMP-binding_C"/>
    <property type="match status" value="1"/>
</dbReference>
<dbReference type="Pfam" id="PF00501">
    <property type="entry name" value="AMP-binding"/>
    <property type="match status" value="1"/>
</dbReference>
<feature type="domain" description="AMP-dependent synthetase/ligase" evidence="1">
    <location>
        <begin position="9"/>
        <end position="365"/>
    </location>
</feature>
<accession>A0ABP3RFC5</accession>